<name>A0A2P6NG43_9EUKA</name>
<gene>
    <name evidence="5" type="ORF">PROFUN_06691</name>
</gene>
<evidence type="ECO:0000313" key="6">
    <source>
        <dbReference type="Proteomes" id="UP000241769"/>
    </source>
</evidence>
<keyword evidence="5" id="KW-0675">Receptor</keyword>
<evidence type="ECO:0000313" key="5">
    <source>
        <dbReference type="EMBL" id="PRP82914.1"/>
    </source>
</evidence>
<accession>A0A2P6NG43</accession>
<evidence type="ECO:0000256" key="2">
    <source>
        <dbReference type="ARBA" id="ARBA00022737"/>
    </source>
</evidence>
<keyword evidence="5" id="KW-0808">Transferase</keyword>
<keyword evidence="1" id="KW-0433">Leucine-rich repeat</keyword>
<dbReference type="STRING" id="1890364.A0A2P6NG43"/>
<keyword evidence="6" id="KW-1185">Reference proteome</keyword>
<keyword evidence="5" id="KW-0418">Kinase</keyword>
<dbReference type="Pfam" id="PF00560">
    <property type="entry name" value="LRR_1"/>
    <property type="match status" value="1"/>
</dbReference>
<dbReference type="Pfam" id="PF12799">
    <property type="entry name" value="LRR_4"/>
    <property type="match status" value="1"/>
</dbReference>
<organism evidence="5 6">
    <name type="scientific">Planoprotostelium fungivorum</name>
    <dbReference type="NCBI Taxonomy" id="1890364"/>
    <lineage>
        <taxon>Eukaryota</taxon>
        <taxon>Amoebozoa</taxon>
        <taxon>Evosea</taxon>
        <taxon>Variosea</taxon>
        <taxon>Cavosteliida</taxon>
        <taxon>Cavosteliaceae</taxon>
        <taxon>Planoprotostelium</taxon>
    </lineage>
</organism>
<comment type="caution">
    <text evidence="5">The sequence shown here is derived from an EMBL/GenBank/DDBJ whole genome shotgun (WGS) entry which is preliminary data.</text>
</comment>
<dbReference type="CDD" id="cd12087">
    <property type="entry name" value="TM_EGFR-like"/>
    <property type="match status" value="1"/>
</dbReference>
<keyword evidence="4" id="KW-0812">Transmembrane</keyword>
<dbReference type="Proteomes" id="UP000241769">
    <property type="component" value="Unassembled WGS sequence"/>
</dbReference>
<evidence type="ECO:0000256" key="3">
    <source>
        <dbReference type="SAM" id="MobiDB-lite"/>
    </source>
</evidence>
<dbReference type="FunFam" id="3.80.10.10:FF:000383">
    <property type="entry name" value="Leucine-rich repeat receptor protein kinase EMS1"/>
    <property type="match status" value="1"/>
</dbReference>
<keyword evidence="2" id="KW-0677">Repeat</keyword>
<evidence type="ECO:0000256" key="4">
    <source>
        <dbReference type="SAM" id="Phobius"/>
    </source>
</evidence>
<reference evidence="5 6" key="1">
    <citation type="journal article" date="2018" name="Genome Biol. Evol.">
        <title>Multiple Roots of Fruiting Body Formation in Amoebozoa.</title>
        <authorList>
            <person name="Hillmann F."/>
            <person name="Forbes G."/>
            <person name="Novohradska S."/>
            <person name="Ferling I."/>
            <person name="Riege K."/>
            <person name="Groth M."/>
            <person name="Westermann M."/>
            <person name="Marz M."/>
            <person name="Spaller T."/>
            <person name="Winckler T."/>
            <person name="Schaap P."/>
            <person name="Glockner G."/>
        </authorList>
    </citation>
    <scope>NUCLEOTIDE SEQUENCE [LARGE SCALE GENOMIC DNA]</scope>
    <source>
        <strain evidence="5 6">Jena</strain>
    </source>
</reference>
<dbReference type="InterPro" id="IPR001611">
    <property type="entry name" value="Leu-rich_rpt"/>
</dbReference>
<dbReference type="OrthoDB" id="26095at2759"/>
<dbReference type="GO" id="GO:0016301">
    <property type="term" value="F:kinase activity"/>
    <property type="evidence" value="ECO:0007669"/>
    <property type="project" value="UniProtKB-KW"/>
</dbReference>
<proteinExistence type="predicted"/>
<dbReference type="SUPFAM" id="SSF52058">
    <property type="entry name" value="L domain-like"/>
    <property type="match status" value="1"/>
</dbReference>
<dbReference type="SMART" id="SM00369">
    <property type="entry name" value="LRR_TYP"/>
    <property type="match status" value="4"/>
</dbReference>
<dbReference type="InterPro" id="IPR025875">
    <property type="entry name" value="Leu-rich_rpt_4"/>
</dbReference>
<evidence type="ECO:0000256" key="1">
    <source>
        <dbReference type="ARBA" id="ARBA00022614"/>
    </source>
</evidence>
<feature type="region of interest" description="Disordered" evidence="3">
    <location>
        <begin position="585"/>
        <end position="604"/>
    </location>
</feature>
<sequence>MGTHRLSWNVSALQKFSNLQQLRMINGSISGTLVGINNLNRLTSLKLSGNRLQGNLTGSVDALARLQVLDLSYNQLTSGIFTLVTKCTNLTSLNLASNFLTGPIPEEITALSQLNYLNLAHNNFIGEVSAHSEADRIPSGSLTYGLSTLSLLTILNVEDNDLSNTIPSDLGNNPALTTLDASNNAFSGSILNAALKGTNLISVDLSNNQLSGSLPIGVIGVTNLYYLDLRNNLFTSFIPINYKLLSKLQVLHLEGNKLMGNLTSLPVSLVDCVISPQNTAAIGFDCQGTLPVACQSPSPCYNAYYEPTSSSTFVPATTQDASVQDHPFSVQLPLLGACSVGCLSGIIVGIVFVIMVVALIIFIIIRASRNRGTQIRSFGTAQSDHFRLGWTKFGNLLGVDVRSKFKKKGFKYEAKEQTEDQTDFHFKEKEEEKTEFSFAKQQTEPKKGQGKGKTKAFVPLPSVKRIELKKNKKEVDIPLQIIKAAPPTQVEEGIRVNPMVYSDADRPQHSILDVVTSEPEAFRPSTAAKSSKAFAEVMAVSSFEHQERSEFGLPHEVRSPEELVSESVEAFDEDDIDAHIAKAAAESKTSHLRPFTATRRTPNY</sequence>
<dbReference type="InParanoid" id="A0A2P6NG43"/>
<dbReference type="AlphaFoldDB" id="A0A2P6NG43"/>
<keyword evidence="4" id="KW-0472">Membrane</keyword>
<keyword evidence="4" id="KW-1133">Transmembrane helix</keyword>
<protein>
    <submittedName>
        <fullName evidence="5">Receptor protein kinase-like protein</fullName>
    </submittedName>
</protein>
<dbReference type="Gene3D" id="3.80.10.10">
    <property type="entry name" value="Ribonuclease Inhibitor"/>
    <property type="match status" value="2"/>
</dbReference>
<feature type="region of interest" description="Disordered" evidence="3">
    <location>
        <begin position="435"/>
        <end position="455"/>
    </location>
</feature>
<dbReference type="InterPro" id="IPR003591">
    <property type="entry name" value="Leu-rich_rpt_typical-subtyp"/>
</dbReference>
<dbReference type="InterPro" id="IPR052941">
    <property type="entry name" value="StomDev_PlantInt_Reg"/>
</dbReference>
<dbReference type="PANTHER" id="PTHR48004">
    <property type="entry name" value="OS01G0149700 PROTEIN"/>
    <property type="match status" value="1"/>
</dbReference>
<feature type="transmembrane region" description="Helical" evidence="4">
    <location>
        <begin position="343"/>
        <end position="365"/>
    </location>
</feature>
<dbReference type="EMBL" id="MDYQ01000093">
    <property type="protein sequence ID" value="PRP82914.1"/>
    <property type="molecule type" value="Genomic_DNA"/>
</dbReference>
<dbReference type="PANTHER" id="PTHR48004:SF59">
    <property type="entry name" value="LEUCINE-RICH REPEAT-CONTAINING N-TERMINAL PLANT-TYPE DOMAIN-CONTAINING PROTEIN"/>
    <property type="match status" value="1"/>
</dbReference>
<dbReference type="InterPro" id="IPR032675">
    <property type="entry name" value="LRR_dom_sf"/>
</dbReference>